<evidence type="ECO:0000256" key="1">
    <source>
        <dbReference type="ARBA" id="ARBA00009500"/>
    </source>
</evidence>
<protein>
    <submittedName>
        <fullName evidence="5">Serpin-Z10</fullName>
    </submittedName>
</protein>
<keyword evidence="6" id="KW-1185">Reference proteome</keyword>
<dbReference type="GO" id="GO:0004867">
    <property type="term" value="F:serine-type endopeptidase inhibitor activity"/>
    <property type="evidence" value="ECO:0007669"/>
    <property type="project" value="InterPro"/>
</dbReference>
<dbReference type="GO" id="GO:0005615">
    <property type="term" value="C:extracellular space"/>
    <property type="evidence" value="ECO:0007669"/>
    <property type="project" value="InterPro"/>
</dbReference>
<dbReference type="InterPro" id="IPR000215">
    <property type="entry name" value="Serpin_fam"/>
</dbReference>
<dbReference type="PANTHER" id="PTHR11461">
    <property type="entry name" value="SERINE PROTEASE INHIBITOR, SERPIN"/>
    <property type="match status" value="1"/>
</dbReference>
<feature type="domain" description="Serpin" evidence="4">
    <location>
        <begin position="36"/>
        <end position="408"/>
    </location>
</feature>
<comment type="caution">
    <text evidence="5">The sequence shown here is derived from an EMBL/GenBank/DDBJ whole genome shotgun (WGS) entry which is preliminary data.</text>
</comment>
<dbReference type="Proteomes" id="UP000245207">
    <property type="component" value="Unassembled WGS sequence"/>
</dbReference>
<dbReference type="InterPro" id="IPR036186">
    <property type="entry name" value="Serpin_sf"/>
</dbReference>
<evidence type="ECO:0000259" key="4">
    <source>
        <dbReference type="SMART" id="SM00093"/>
    </source>
</evidence>
<evidence type="ECO:0000313" key="6">
    <source>
        <dbReference type="Proteomes" id="UP000245207"/>
    </source>
</evidence>
<dbReference type="Gene3D" id="3.30.497.10">
    <property type="entry name" value="Antithrombin, subunit I, domain 2"/>
    <property type="match status" value="1"/>
</dbReference>
<reference evidence="5 6" key="1">
    <citation type="journal article" date="2018" name="Mol. Plant">
        <title>The genome of Artemisia annua provides insight into the evolution of Asteraceae family and artemisinin biosynthesis.</title>
        <authorList>
            <person name="Shen Q."/>
            <person name="Zhang L."/>
            <person name="Liao Z."/>
            <person name="Wang S."/>
            <person name="Yan T."/>
            <person name="Shi P."/>
            <person name="Liu M."/>
            <person name="Fu X."/>
            <person name="Pan Q."/>
            <person name="Wang Y."/>
            <person name="Lv Z."/>
            <person name="Lu X."/>
            <person name="Zhang F."/>
            <person name="Jiang W."/>
            <person name="Ma Y."/>
            <person name="Chen M."/>
            <person name="Hao X."/>
            <person name="Li L."/>
            <person name="Tang Y."/>
            <person name="Lv G."/>
            <person name="Zhou Y."/>
            <person name="Sun X."/>
            <person name="Brodelius P.E."/>
            <person name="Rose J.K.C."/>
            <person name="Tang K."/>
        </authorList>
    </citation>
    <scope>NUCLEOTIDE SEQUENCE [LARGE SCALE GENOMIC DNA]</scope>
    <source>
        <strain evidence="6">cv. Huhao1</strain>
        <tissue evidence="5">Leaf</tissue>
    </source>
</reference>
<accession>A0A2U1NY86</accession>
<dbReference type="AlphaFoldDB" id="A0A2U1NY86"/>
<name>A0A2U1NY86_ARTAN</name>
<dbReference type="OrthoDB" id="1063785at2759"/>
<evidence type="ECO:0000256" key="2">
    <source>
        <dbReference type="RuleBase" id="RU000411"/>
    </source>
</evidence>
<feature type="region of interest" description="Disordered" evidence="3">
    <location>
        <begin position="1"/>
        <end position="22"/>
    </location>
</feature>
<dbReference type="InterPro" id="IPR042185">
    <property type="entry name" value="Serpin_sf_2"/>
</dbReference>
<organism evidence="5 6">
    <name type="scientific">Artemisia annua</name>
    <name type="common">Sweet wormwood</name>
    <dbReference type="NCBI Taxonomy" id="35608"/>
    <lineage>
        <taxon>Eukaryota</taxon>
        <taxon>Viridiplantae</taxon>
        <taxon>Streptophyta</taxon>
        <taxon>Embryophyta</taxon>
        <taxon>Tracheophyta</taxon>
        <taxon>Spermatophyta</taxon>
        <taxon>Magnoliopsida</taxon>
        <taxon>eudicotyledons</taxon>
        <taxon>Gunneridae</taxon>
        <taxon>Pentapetalae</taxon>
        <taxon>asterids</taxon>
        <taxon>campanulids</taxon>
        <taxon>Asterales</taxon>
        <taxon>Asteraceae</taxon>
        <taxon>Asteroideae</taxon>
        <taxon>Anthemideae</taxon>
        <taxon>Artemisiinae</taxon>
        <taxon>Artemisia</taxon>
    </lineage>
</organism>
<dbReference type="InterPro" id="IPR023796">
    <property type="entry name" value="Serpin_dom"/>
</dbReference>
<dbReference type="SUPFAM" id="SSF56574">
    <property type="entry name" value="Serpins"/>
    <property type="match status" value="1"/>
</dbReference>
<dbReference type="PROSITE" id="PS00284">
    <property type="entry name" value="SERPIN"/>
    <property type="match status" value="1"/>
</dbReference>
<dbReference type="SMART" id="SM00093">
    <property type="entry name" value="SERPIN"/>
    <property type="match status" value="1"/>
</dbReference>
<proteinExistence type="inferred from homology"/>
<evidence type="ECO:0000256" key="3">
    <source>
        <dbReference type="SAM" id="MobiDB-lite"/>
    </source>
</evidence>
<evidence type="ECO:0000313" key="5">
    <source>
        <dbReference type="EMBL" id="PWA78458.1"/>
    </source>
</evidence>
<dbReference type="InterPro" id="IPR042178">
    <property type="entry name" value="Serpin_sf_1"/>
</dbReference>
<dbReference type="Gene3D" id="2.30.39.10">
    <property type="entry name" value="Alpha-1-antitrypsin, domain 1"/>
    <property type="match status" value="1"/>
</dbReference>
<dbReference type="EMBL" id="PKPP01001986">
    <property type="protein sequence ID" value="PWA78458.1"/>
    <property type="molecule type" value="Genomic_DNA"/>
</dbReference>
<gene>
    <name evidence="5" type="ORF">CTI12_AA215000</name>
</gene>
<dbReference type="PANTHER" id="PTHR11461:SF315">
    <property type="entry name" value="SERPIN-Z3-LIKE"/>
    <property type="match status" value="1"/>
</dbReference>
<comment type="similarity">
    <text evidence="1 2">Belongs to the serpin family.</text>
</comment>
<sequence>MAEEGHLNRSDKPGIHTEKEQNKVIPAGTISASTMTVVTKTLLDDAHNGFKNGNFVCSPLSLEIVLGMLAAGAEGQTLEQLLELLGHDSIIQLLSESPTKIFKNPGLDFSLVNGVWVNKRLEPVRTSYQYVLAKVYKTEAKYVDFENKAKLNEAVEEINSWVHKETKGLIPTIAETSDFSEDDLIVFVNAVYFKGAWSYPFYVDYTENKDFYLINGEKVSVPFMTTYEKFYYGSFKDYKMIKFPYKCKHMSRRFSMYIFLPHEKDGLKNLLELFHSDDALFHGDFDLEKEELNNLWIPKFKISCTFEPEDAMKQMGFTLPFEKTNKELSGIVNMRGLYDNMLYVSKVLQESVIEVDERGTEAAGFTRIRLAGGGGPPPASFVADHPFMFMIREDTSKAVLFVGAVLNPGVN</sequence>
<dbReference type="InterPro" id="IPR023795">
    <property type="entry name" value="Serpin_CS"/>
</dbReference>
<dbReference type="STRING" id="35608.A0A2U1NY86"/>
<dbReference type="Pfam" id="PF00079">
    <property type="entry name" value="Serpin"/>
    <property type="match status" value="1"/>
</dbReference>